<organism evidence="1 2">
    <name type="scientific">Caballeronia fortuita</name>
    <dbReference type="NCBI Taxonomy" id="1777138"/>
    <lineage>
        <taxon>Bacteria</taxon>
        <taxon>Pseudomonadati</taxon>
        <taxon>Pseudomonadota</taxon>
        <taxon>Betaproteobacteria</taxon>
        <taxon>Burkholderiales</taxon>
        <taxon>Burkholderiaceae</taxon>
        <taxon>Caballeronia</taxon>
    </lineage>
</organism>
<name>A0A157ZB84_9BURK</name>
<dbReference type="EMBL" id="FCNX02000001">
    <property type="protein sequence ID" value="SAK42733.1"/>
    <property type="molecule type" value="Genomic_DNA"/>
</dbReference>
<dbReference type="RefSeq" id="WP_061132779.1">
    <property type="nucleotide sequence ID" value="NZ_FCNX02000001.1"/>
</dbReference>
<keyword evidence="2" id="KW-1185">Reference proteome</keyword>
<dbReference type="InterPro" id="IPR009057">
    <property type="entry name" value="Homeodomain-like_sf"/>
</dbReference>
<dbReference type="Proteomes" id="UP000054903">
    <property type="component" value="Unassembled WGS sequence"/>
</dbReference>
<proteinExistence type="predicted"/>
<sequence>MRTPPENLPSVSRRLQAGQLLLDGWTVKQVAEHLRMAPATVRRYEALIHEGGLEALKQMQVGGKASALSESDLEWIAAALQEPATKHGFESESWTNARLREVIERKFGVQYSRVYVWQLANALGLGSRLMRK</sequence>
<protein>
    <submittedName>
        <fullName evidence="1">Transposon protein</fullName>
    </submittedName>
</protein>
<comment type="caution">
    <text evidence="1">The sequence shown here is derived from an EMBL/GenBank/DDBJ whole genome shotgun (WGS) entry which is preliminary data.</text>
</comment>
<gene>
    <name evidence="1" type="ORF">AWB77_00489</name>
</gene>
<dbReference type="Pfam" id="PF13384">
    <property type="entry name" value="HTH_23"/>
    <property type="match status" value="1"/>
</dbReference>
<evidence type="ECO:0000313" key="2">
    <source>
        <dbReference type="Proteomes" id="UP000054903"/>
    </source>
</evidence>
<dbReference type="SUPFAM" id="SSF46689">
    <property type="entry name" value="Homeodomain-like"/>
    <property type="match status" value="1"/>
</dbReference>
<reference evidence="1" key="1">
    <citation type="submission" date="2016-01" db="EMBL/GenBank/DDBJ databases">
        <authorList>
            <person name="Peeters C."/>
        </authorList>
    </citation>
    <scope>NUCLEOTIDE SEQUENCE</scope>
    <source>
        <strain evidence="1">LMG 29320</strain>
    </source>
</reference>
<accession>A0A157ZB84</accession>
<dbReference type="AlphaFoldDB" id="A0A157ZB84"/>
<dbReference type="OrthoDB" id="9065453at2"/>
<evidence type="ECO:0000313" key="1">
    <source>
        <dbReference type="EMBL" id="SAK42733.1"/>
    </source>
</evidence>